<evidence type="ECO:0000313" key="3">
    <source>
        <dbReference type="Proteomes" id="UP000663193"/>
    </source>
</evidence>
<feature type="region of interest" description="Disordered" evidence="1">
    <location>
        <begin position="84"/>
        <end position="128"/>
    </location>
</feature>
<dbReference type="EMBL" id="CP069028">
    <property type="protein sequence ID" value="QRC96275.1"/>
    <property type="molecule type" value="Genomic_DNA"/>
</dbReference>
<feature type="compositionally biased region" description="Low complexity" evidence="1">
    <location>
        <begin position="92"/>
        <end position="112"/>
    </location>
</feature>
<reference evidence="3" key="1">
    <citation type="journal article" date="2021" name="BMC Genomics">
        <title>Chromosome-level genome assembly and manually-curated proteome of model necrotroph Parastagonospora nodorum Sn15 reveals a genome-wide trove of candidate effector homologs, and redundancy of virulence-related functions within an accessory chromosome.</title>
        <authorList>
            <person name="Bertazzoni S."/>
            <person name="Jones D.A.B."/>
            <person name="Phan H.T."/>
            <person name="Tan K.-C."/>
            <person name="Hane J.K."/>
        </authorList>
    </citation>
    <scope>NUCLEOTIDE SEQUENCE [LARGE SCALE GENOMIC DNA]</scope>
    <source>
        <strain evidence="3">SN15 / ATCC MYA-4574 / FGSC 10173)</strain>
    </source>
</reference>
<protein>
    <submittedName>
        <fullName evidence="2">Uncharacterized protein</fullName>
    </submittedName>
</protein>
<evidence type="ECO:0000313" key="2">
    <source>
        <dbReference type="EMBL" id="QRC96275.1"/>
    </source>
</evidence>
<evidence type="ECO:0000256" key="1">
    <source>
        <dbReference type="SAM" id="MobiDB-lite"/>
    </source>
</evidence>
<dbReference type="Proteomes" id="UP000663193">
    <property type="component" value="Chromosome 6"/>
</dbReference>
<name>A0A7U2F400_PHANO</name>
<dbReference type="VEuPathDB" id="FungiDB:JI435_408580"/>
<sequence>MLVALQQTAWARARAMGTTSPRLDGRVDLGTQLVSTEPQPHARNLAKLPKESNCLLASRSESLHSRHTRTVSCRLDLSRLSALAARPRKSRLGPSATSTNRPPSRPTSIPRRAGFDVSPMIPGPAHDA</sequence>
<gene>
    <name evidence="2" type="ORF">JI435_408580</name>
</gene>
<dbReference type="AlphaFoldDB" id="A0A7U2F400"/>
<organism evidence="2 3">
    <name type="scientific">Phaeosphaeria nodorum (strain SN15 / ATCC MYA-4574 / FGSC 10173)</name>
    <name type="common">Glume blotch fungus</name>
    <name type="synonym">Parastagonospora nodorum</name>
    <dbReference type="NCBI Taxonomy" id="321614"/>
    <lineage>
        <taxon>Eukaryota</taxon>
        <taxon>Fungi</taxon>
        <taxon>Dikarya</taxon>
        <taxon>Ascomycota</taxon>
        <taxon>Pezizomycotina</taxon>
        <taxon>Dothideomycetes</taxon>
        <taxon>Pleosporomycetidae</taxon>
        <taxon>Pleosporales</taxon>
        <taxon>Pleosporineae</taxon>
        <taxon>Phaeosphaeriaceae</taxon>
        <taxon>Parastagonospora</taxon>
    </lineage>
</organism>
<keyword evidence="3" id="KW-1185">Reference proteome</keyword>
<accession>A0A7U2F400</accession>
<proteinExistence type="predicted"/>